<protein>
    <submittedName>
        <fullName evidence="3">Membrane protein</fullName>
    </submittedName>
</protein>
<feature type="transmembrane region" description="Helical" evidence="1">
    <location>
        <begin position="264"/>
        <end position="284"/>
    </location>
</feature>
<evidence type="ECO:0000313" key="3">
    <source>
        <dbReference type="EMBL" id="GCA68171.1"/>
    </source>
</evidence>
<keyword evidence="1" id="KW-0472">Membrane</keyword>
<keyword evidence="1" id="KW-0812">Transmembrane</keyword>
<dbReference type="Proteomes" id="UP000265643">
    <property type="component" value="Unassembled WGS sequence"/>
</dbReference>
<evidence type="ECO:0000256" key="1">
    <source>
        <dbReference type="SAM" id="Phobius"/>
    </source>
</evidence>
<dbReference type="InterPro" id="IPR009827">
    <property type="entry name" value="MatC_N"/>
</dbReference>
<feature type="transmembrane region" description="Helical" evidence="1">
    <location>
        <begin position="7"/>
        <end position="36"/>
    </location>
</feature>
<evidence type="ECO:0000259" key="2">
    <source>
        <dbReference type="Pfam" id="PF07158"/>
    </source>
</evidence>
<feature type="transmembrane region" description="Helical" evidence="1">
    <location>
        <begin position="396"/>
        <end position="419"/>
    </location>
</feature>
<gene>
    <name evidence="3" type="ORF">KGMB01110_26070</name>
</gene>
<keyword evidence="4" id="KW-1185">Reference proteome</keyword>
<name>A0A391P337_9FIRM</name>
<dbReference type="Pfam" id="PF07158">
    <property type="entry name" value="MatC_N"/>
    <property type="match status" value="1"/>
</dbReference>
<dbReference type="AlphaFoldDB" id="A0A391P337"/>
<reference evidence="4" key="1">
    <citation type="submission" date="2018-09" db="EMBL/GenBank/DDBJ databases">
        <title>Draft Genome Sequence of Mediterraneibacter sp. KCTC 15684.</title>
        <authorList>
            <person name="Kim J.S."/>
            <person name="Han K.I."/>
            <person name="Suh M.K."/>
            <person name="Lee K.C."/>
            <person name="Eom M.K."/>
            <person name="Lee J.H."/>
            <person name="Park S.H."/>
            <person name="Kang S.W."/>
            <person name="Park J.E."/>
            <person name="Oh B.S."/>
            <person name="Yu S.Y."/>
            <person name="Choi S.H."/>
            <person name="Lee D.H."/>
            <person name="Yoon H."/>
            <person name="Kim B."/>
            <person name="Yang S.J."/>
            <person name="Lee J.S."/>
        </authorList>
    </citation>
    <scope>NUCLEOTIDE SEQUENCE [LARGE SCALE GENOMIC DNA]</scope>
    <source>
        <strain evidence="4">KCTC 15684</strain>
    </source>
</reference>
<proteinExistence type="predicted"/>
<dbReference type="RefSeq" id="WP_170141735.1">
    <property type="nucleotide sequence ID" value="NZ_BHGK01000001.1"/>
</dbReference>
<feature type="transmembrane region" description="Helical" evidence="1">
    <location>
        <begin position="48"/>
        <end position="70"/>
    </location>
</feature>
<feature type="transmembrane region" description="Helical" evidence="1">
    <location>
        <begin position="90"/>
        <end position="106"/>
    </location>
</feature>
<evidence type="ECO:0000313" key="4">
    <source>
        <dbReference type="Proteomes" id="UP000265643"/>
    </source>
</evidence>
<feature type="transmembrane region" description="Helical" evidence="1">
    <location>
        <begin position="217"/>
        <end position="235"/>
    </location>
</feature>
<feature type="domain" description="Dicarboxylate carrier MatC N-terminal" evidence="2">
    <location>
        <begin position="2"/>
        <end position="148"/>
    </location>
</feature>
<accession>A0A391P337</accession>
<sequence length="422" mass="44243">MNMATLSLIMLVAAIAIGFFLNVNVGLVSIFFAVILGYGSGQFTGKEIISGWSGSLFMTLAGITLVFAIVQSNNSLELLIRKIINKLGKAVVLVPVVYFVFAWAVSAAGPGLIPTAALVTVLAVPLAHETGFHPLMLSMTAVAAANAGRFTMLTVEGNLITDLLVAQGYTENVMMGVCVSSTILAVILSVVYYIWYKGYKVRQGMGKATEVSKFTKEQIVSLIGMLVMVILILVFKFEASLAAFSVGGTLIILRVGDQKAAFKAMPWGTMILVCGVGVLMNLVVELGGIDLLSSGLASIMTEQTAAGFSGLTAGILSLFSSTLGVVLPTLIPTVGSLIAKVGAAVTPMELCAAIGFASSTSGISPASTAGALTMGAMTSDPEFAEKYKPEKLFMELLIWALVSVGIVVLLAFIGFFRWFSVL</sequence>
<dbReference type="EMBL" id="BHGK01000001">
    <property type="protein sequence ID" value="GCA68171.1"/>
    <property type="molecule type" value="Genomic_DNA"/>
</dbReference>
<feature type="transmembrane region" description="Helical" evidence="1">
    <location>
        <begin position="173"/>
        <end position="196"/>
    </location>
</feature>
<comment type="caution">
    <text evidence="3">The sequence shown here is derived from an EMBL/GenBank/DDBJ whole genome shotgun (WGS) entry which is preliminary data.</text>
</comment>
<feature type="transmembrane region" description="Helical" evidence="1">
    <location>
        <begin position="304"/>
        <end position="331"/>
    </location>
</feature>
<keyword evidence="1" id="KW-1133">Transmembrane helix</keyword>
<organism evidence="3 4">
    <name type="scientific">Mediterraneibacter butyricigenes</name>
    <dbReference type="NCBI Taxonomy" id="2316025"/>
    <lineage>
        <taxon>Bacteria</taxon>
        <taxon>Bacillati</taxon>
        <taxon>Bacillota</taxon>
        <taxon>Clostridia</taxon>
        <taxon>Lachnospirales</taxon>
        <taxon>Lachnospiraceae</taxon>
        <taxon>Mediterraneibacter</taxon>
    </lineage>
</organism>